<dbReference type="Proteomes" id="UP001140091">
    <property type="component" value="Unassembled WGS sequence"/>
</dbReference>
<sequence>MSRPKSLARLFSTNITPNAAEITNIQQGVDALTEKIVRLKAQLEILEEDRREHQAILSFVRRIPAEVLGEIFKSMLPSVLNEEGRKQLVNLCLVCKPWCHAARLTHRLWSGLKIETEKEISYAKAVSWFRRSGVPRILEINTGLGDACAAQEVTGCDLDRTELAQLLTEGPALDTLSLRCSSSRCFENLVDGLESRAKPPNPRPWDSIRSLTLDLEEEWNDASAPESGILTRIPASVTSFRLLLPSVSQAEFRESDFRGGELYIPPGFFERLISFTIGCDWEQATILFVLRHCTNVETLTIDFYGSNISRPEDSDPLAGQILSGGLLLPNVRTLRLQSMPSSSTIFQCIKTPSLINLNLNFGGIWLNEVRFADRLKSFVKEQSSCEGSLSSISFQNVGLNSHELQSILRNLPFVTRVTLDNLRLKPGGNDIFFTLGRRGAEFLPNIEVLELLEMLPEDAPLKHLALFLAFRRDHEDRGGDMVPQGHDRLRHLTIIYKPVRTPKEHSPLTSKYVQDLQRAYGISTKIGPLQYIYTHPEEESEVDENSW</sequence>
<dbReference type="InterPro" id="IPR032675">
    <property type="entry name" value="LRR_dom_sf"/>
</dbReference>
<evidence type="ECO:0000256" key="1">
    <source>
        <dbReference type="SAM" id="Coils"/>
    </source>
</evidence>
<keyword evidence="1" id="KW-0175">Coiled coil</keyword>
<dbReference type="Gene3D" id="3.80.10.10">
    <property type="entry name" value="Ribonuclease Inhibitor"/>
    <property type="match status" value="1"/>
</dbReference>
<reference evidence="2" key="1">
    <citation type="submission" date="2022-06" db="EMBL/GenBank/DDBJ databases">
        <title>Genome Sequence of Candolleomyces eurysporus.</title>
        <authorList>
            <person name="Buettner E."/>
        </authorList>
    </citation>
    <scope>NUCLEOTIDE SEQUENCE</scope>
    <source>
        <strain evidence="2">VTCC 930004</strain>
    </source>
</reference>
<evidence type="ECO:0000313" key="2">
    <source>
        <dbReference type="EMBL" id="KAJ2930129.1"/>
    </source>
</evidence>
<feature type="non-terminal residue" evidence="2">
    <location>
        <position position="547"/>
    </location>
</feature>
<dbReference type="EMBL" id="JANBPK010000848">
    <property type="protein sequence ID" value="KAJ2930129.1"/>
    <property type="molecule type" value="Genomic_DNA"/>
</dbReference>
<evidence type="ECO:0008006" key="4">
    <source>
        <dbReference type="Google" id="ProtNLM"/>
    </source>
</evidence>
<accession>A0A9W8MIU8</accession>
<name>A0A9W8MIU8_9AGAR</name>
<dbReference type="SUPFAM" id="SSF52047">
    <property type="entry name" value="RNI-like"/>
    <property type="match status" value="1"/>
</dbReference>
<gene>
    <name evidence="2" type="ORF">H1R20_g6939</name>
</gene>
<organism evidence="2 3">
    <name type="scientific">Candolleomyces eurysporus</name>
    <dbReference type="NCBI Taxonomy" id="2828524"/>
    <lineage>
        <taxon>Eukaryota</taxon>
        <taxon>Fungi</taxon>
        <taxon>Dikarya</taxon>
        <taxon>Basidiomycota</taxon>
        <taxon>Agaricomycotina</taxon>
        <taxon>Agaricomycetes</taxon>
        <taxon>Agaricomycetidae</taxon>
        <taxon>Agaricales</taxon>
        <taxon>Agaricineae</taxon>
        <taxon>Psathyrellaceae</taxon>
        <taxon>Candolleomyces</taxon>
    </lineage>
</organism>
<dbReference type="OrthoDB" id="3365698at2759"/>
<comment type="caution">
    <text evidence="2">The sequence shown here is derived from an EMBL/GenBank/DDBJ whole genome shotgun (WGS) entry which is preliminary data.</text>
</comment>
<feature type="coiled-coil region" evidence="1">
    <location>
        <begin position="22"/>
        <end position="56"/>
    </location>
</feature>
<protein>
    <recommendedName>
        <fullName evidence="4">F-box domain-containing protein</fullName>
    </recommendedName>
</protein>
<keyword evidence="3" id="KW-1185">Reference proteome</keyword>
<proteinExistence type="predicted"/>
<evidence type="ECO:0000313" key="3">
    <source>
        <dbReference type="Proteomes" id="UP001140091"/>
    </source>
</evidence>
<dbReference type="AlphaFoldDB" id="A0A9W8MIU8"/>